<dbReference type="InterPro" id="IPR051496">
    <property type="entry name" value="H-rev107_PLA/AT"/>
</dbReference>
<evidence type="ECO:0000256" key="1">
    <source>
        <dbReference type="ARBA" id="ARBA00007824"/>
    </source>
</evidence>
<keyword evidence="4" id="KW-0443">Lipid metabolism</keyword>
<comment type="similarity">
    <text evidence="1">Belongs to the H-rev107 family.</text>
</comment>
<comment type="caution">
    <text evidence="7">The sequence shown here is derived from an EMBL/GenBank/DDBJ whole genome shotgun (WGS) entry which is preliminary data.</text>
</comment>
<dbReference type="InterPro" id="IPR007053">
    <property type="entry name" value="LRAT_dom"/>
</dbReference>
<evidence type="ECO:0000313" key="8">
    <source>
        <dbReference type="Proteomes" id="UP000886611"/>
    </source>
</evidence>
<name>A0A8X7XH23_POLSE</name>
<dbReference type="Proteomes" id="UP000886611">
    <property type="component" value="Unassembled WGS sequence"/>
</dbReference>
<evidence type="ECO:0000256" key="5">
    <source>
        <dbReference type="SAM" id="Phobius"/>
    </source>
</evidence>
<keyword evidence="5" id="KW-0812">Transmembrane</keyword>
<evidence type="ECO:0000256" key="2">
    <source>
        <dbReference type="ARBA" id="ARBA00022679"/>
    </source>
</evidence>
<keyword evidence="5" id="KW-0472">Membrane</keyword>
<dbReference type="PANTHER" id="PTHR13943:SF36">
    <property type="entry name" value="PHOSPHOLIPASE A AND ACYLTRANSFERASE 4"/>
    <property type="match status" value="1"/>
</dbReference>
<proteinExistence type="inferred from homology"/>
<keyword evidence="8" id="KW-1185">Reference proteome</keyword>
<dbReference type="AlphaFoldDB" id="A0A8X7XH23"/>
<keyword evidence="3" id="KW-0378">Hydrolase</keyword>
<feature type="transmembrane region" description="Helical" evidence="5">
    <location>
        <begin position="156"/>
        <end position="178"/>
    </location>
</feature>
<evidence type="ECO:0000259" key="6">
    <source>
        <dbReference type="PROSITE" id="PS51934"/>
    </source>
</evidence>
<accession>A0A8X7XH23</accession>
<dbReference type="GO" id="GO:0004623">
    <property type="term" value="F:phospholipase A2 activity"/>
    <property type="evidence" value="ECO:0007669"/>
    <property type="project" value="TreeGrafter"/>
</dbReference>
<dbReference type="Gene3D" id="3.90.1720.10">
    <property type="entry name" value="endopeptidase domain like (from Nostoc punctiforme)"/>
    <property type="match status" value="1"/>
</dbReference>
<feature type="non-terminal residue" evidence="7">
    <location>
        <position position="187"/>
    </location>
</feature>
<protein>
    <submittedName>
        <fullName evidence="7">PA216 protein</fullName>
    </submittedName>
</protein>
<feature type="domain" description="LRAT" evidence="6">
    <location>
        <begin position="34"/>
        <end position="150"/>
    </location>
</feature>
<dbReference type="GO" id="GO:0008970">
    <property type="term" value="F:phospholipase A1 activity"/>
    <property type="evidence" value="ECO:0007669"/>
    <property type="project" value="TreeGrafter"/>
</dbReference>
<dbReference type="GO" id="GO:0005737">
    <property type="term" value="C:cytoplasm"/>
    <property type="evidence" value="ECO:0007669"/>
    <property type="project" value="TreeGrafter"/>
</dbReference>
<reference evidence="7 8" key="1">
    <citation type="journal article" date="2021" name="Cell">
        <title>Tracing the genetic footprints of vertebrate landing in non-teleost ray-finned fishes.</title>
        <authorList>
            <person name="Bi X."/>
            <person name="Wang K."/>
            <person name="Yang L."/>
            <person name="Pan H."/>
            <person name="Jiang H."/>
            <person name="Wei Q."/>
            <person name="Fang M."/>
            <person name="Yu H."/>
            <person name="Zhu C."/>
            <person name="Cai Y."/>
            <person name="He Y."/>
            <person name="Gan X."/>
            <person name="Zeng H."/>
            <person name="Yu D."/>
            <person name="Zhu Y."/>
            <person name="Jiang H."/>
            <person name="Qiu Q."/>
            <person name="Yang H."/>
            <person name="Zhang Y.E."/>
            <person name="Wang W."/>
            <person name="Zhu M."/>
            <person name="He S."/>
            <person name="Zhang G."/>
        </authorList>
    </citation>
    <scope>NUCLEOTIDE SEQUENCE [LARGE SCALE GENOMIC DNA]</scope>
    <source>
        <strain evidence="7">Bchr_013</strain>
    </source>
</reference>
<sequence>MRLFRLVICMGTPGTGYVMPPHTWYSEKPKPGDLIEIFRTGYSHWALYLGNGYVVHLAPPCEIGGATASSIVSVYCEKAIIKKERLCDVVGDSQYRVNNKYDKKYDPLPVDIILKKAKEAIGEEVPYKLMSQNCEHFVTRLRYDIEKSEQVDIAKAALGTAAGVLGVIGIAGAIAYMFSKNERHREK</sequence>
<dbReference type="GO" id="GO:0016410">
    <property type="term" value="F:N-acyltransferase activity"/>
    <property type="evidence" value="ECO:0007669"/>
    <property type="project" value="TreeGrafter"/>
</dbReference>
<dbReference type="PROSITE" id="PS51934">
    <property type="entry name" value="LRAT"/>
    <property type="match status" value="1"/>
</dbReference>
<evidence type="ECO:0000256" key="4">
    <source>
        <dbReference type="ARBA" id="ARBA00023098"/>
    </source>
</evidence>
<gene>
    <name evidence="7" type="primary">Pla2g16</name>
    <name evidence="7" type="ORF">GTO96_0004622</name>
</gene>
<dbReference type="PANTHER" id="PTHR13943">
    <property type="entry name" value="HRAS-LIKE SUPPRESSOR - RELATED"/>
    <property type="match status" value="1"/>
</dbReference>
<evidence type="ECO:0000313" key="7">
    <source>
        <dbReference type="EMBL" id="KAG2468980.1"/>
    </source>
</evidence>
<organism evidence="7 8">
    <name type="scientific">Polypterus senegalus</name>
    <name type="common">Senegal bichir</name>
    <dbReference type="NCBI Taxonomy" id="55291"/>
    <lineage>
        <taxon>Eukaryota</taxon>
        <taxon>Metazoa</taxon>
        <taxon>Chordata</taxon>
        <taxon>Craniata</taxon>
        <taxon>Vertebrata</taxon>
        <taxon>Euteleostomi</taxon>
        <taxon>Actinopterygii</taxon>
        <taxon>Polypteriformes</taxon>
        <taxon>Polypteridae</taxon>
        <taxon>Polypterus</taxon>
    </lineage>
</organism>
<evidence type="ECO:0000256" key="3">
    <source>
        <dbReference type="ARBA" id="ARBA00022801"/>
    </source>
</evidence>
<feature type="non-terminal residue" evidence="7">
    <location>
        <position position="1"/>
    </location>
</feature>
<dbReference type="EMBL" id="JAATIS010000220">
    <property type="protein sequence ID" value="KAG2468980.1"/>
    <property type="molecule type" value="Genomic_DNA"/>
</dbReference>
<keyword evidence="5" id="KW-1133">Transmembrane helix</keyword>
<keyword evidence="2" id="KW-0808">Transferase</keyword>
<dbReference type="GO" id="GO:0070292">
    <property type="term" value="P:N-acylphosphatidylethanolamine metabolic process"/>
    <property type="evidence" value="ECO:0007669"/>
    <property type="project" value="TreeGrafter"/>
</dbReference>
<dbReference type="Pfam" id="PF04970">
    <property type="entry name" value="LRAT"/>
    <property type="match status" value="1"/>
</dbReference>